<keyword evidence="1" id="KW-0456">Lyase</keyword>
<dbReference type="Pfam" id="PF01557">
    <property type="entry name" value="FAA_hydrolase"/>
    <property type="match status" value="1"/>
</dbReference>
<proteinExistence type="predicted"/>
<accession>A0ABW1T0J3</accession>
<keyword evidence="4" id="KW-1185">Reference proteome</keyword>
<evidence type="ECO:0000313" key="3">
    <source>
        <dbReference type="EMBL" id="MFC6238226.1"/>
    </source>
</evidence>
<evidence type="ECO:0000313" key="4">
    <source>
        <dbReference type="Proteomes" id="UP001596138"/>
    </source>
</evidence>
<name>A0ABW1T0J3_9ACTN</name>
<dbReference type="RefSeq" id="WP_386766253.1">
    <property type="nucleotide sequence ID" value="NZ_JBHSTI010000008.1"/>
</dbReference>
<evidence type="ECO:0000259" key="2">
    <source>
        <dbReference type="Pfam" id="PF01557"/>
    </source>
</evidence>
<dbReference type="Gene3D" id="3.90.850.10">
    <property type="entry name" value="Fumarylacetoacetase-like, C-terminal domain"/>
    <property type="match status" value="1"/>
</dbReference>
<dbReference type="EMBL" id="JBHSTI010000008">
    <property type="protein sequence ID" value="MFC6238226.1"/>
    <property type="molecule type" value="Genomic_DNA"/>
</dbReference>
<gene>
    <name evidence="3" type="ORF">ACFQGU_10075</name>
</gene>
<dbReference type="InterPro" id="IPR050772">
    <property type="entry name" value="Hydratase-Decarb/MhpD_sf"/>
</dbReference>
<dbReference type="InterPro" id="IPR036663">
    <property type="entry name" value="Fumarylacetoacetase_C_sf"/>
</dbReference>
<protein>
    <submittedName>
        <fullName evidence="3">2-keto-4-pentenoate hydratase</fullName>
    </submittedName>
</protein>
<organism evidence="3 4">
    <name type="scientific">Longivirga aurantiaca</name>
    <dbReference type="NCBI Taxonomy" id="1837743"/>
    <lineage>
        <taxon>Bacteria</taxon>
        <taxon>Bacillati</taxon>
        <taxon>Actinomycetota</taxon>
        <taxon>Actinomycetes</taxon>
        <taxon>Sporichthyales</taxon>
        <taxon>Sporichthyaceae</taxon>
        <taxon>Longivirga</taxon>
    </lineage>
</organism>
<feature type="domain" description="Fumarylacetoacetase-like C-terminal" evidence="2">
    <location>
        <begin position="92"/>
        <end position="244"/>
    </location>
</feature>
<dbReference type="InterPro" id="IPR011234">
    <property type="entry name" value="Fumarylacetoacetase-like_C"/>
</dbReference>
<dbReference type="SUPFAM" id="SSF56529">
    <property type="entry name" value="FAH"/>
    <property type="match status" value="1"/>
</dbReference>
<evidence type="ECO:0000256" key="1">
    <source>
        <dbReference type="ARBA" id="ARBA00023239"/>
    </source>
</evidence>
<dbReference type="PANTHER" id="PTHR30143">
    <property type="entry name" value="ACID HYDRATASE"/>
    <property type="match status" value="1"/>
</dbReference>
<dbReference type="Proteomes" id="UP001596138">
    <property type="component" value="Unassembled WGS sequence"/>
</dbReference>
<dbReference type="PANTHER" id="PTHR30143:SF0">
    <property type="entry name" value="2-KETO-4-PENTENOATE HYDRATASE"/>
    <property type="match status" value="1"/>
</dbReference>
<reference evidence="4" key="1">
    <citation type="journal article" date="2019" name="Int. J. Syst. Evol. Microbiol.">
        <title>The Global Catalogue of Microorganisms (GCM) 10K type strain sequencing project: providing services to taxonomists for standard genome sequencing and annotation.</title>
        <authorList>
            <consortium name="The Broad Institute Genomics Platform"/>
            <consortium name="The Broad Institute Genome Sequencing Center for Infectious Disease"/>
            <person name="Wu L."/>
            <person name="Ma J."/>
        </authorList>
    </citation>
    <scope>NUCLEOTIDE SEQUENCE [LARGE SCALE GENOMIC DNA]</scope>
    <source>
        <strain evidence="4">CGMCC 4.7317</strain>
    </source>
</reference>
<sequence length="250" mass="25837">MDVESAAELLDGAHLRGVLLEAVDVRVGGLAAAYGVQDALTARRIARGATRVGWKLGYTSAVMRAQMGISEPNFGPLLSSMLVDAVDDRFVQPRVEPEIALVLGSDPGPGAGIDDVLGACRSARVALEVVDSVWTGYSFDLEHNTADGSSAAGVVLGEVIPLDRLDEVAVTMQVDGVEVAHGRGADASGHPALGIAWLSARLAERGLALHDGDVVITGGLTAAYPLDRGSTVAATFAHDGFGSRTVEVSR</sequence>
<comment type="caution">
    <text evidence="3">The sequence shown here is derived from an EMBL/GenBank/DDBJ whole genome shotgun (WGS) entry which is preliminary data.</text>
</comment>